<organism evidence="1 2">
    <name type="scientific">Leptospira interrogans serovar Pyrogenes str. 200701872</name>
    <dbReference type="NCBI Taxonomy" id="1193029"/>
    <lineage>
        <taxon>Bacteria</taxon>
        <taxon>Pseudomonadati</taxon>
        <taxon>Spirochaetota</taxon>
        <taxon>Spirochaetia</taxon>
        <taxon>Leptospirales</taxon>
        <taxon>Leptospiraceae</taxon>
        <taxon>Leptospira</taxon>
    </lineage>
</organism>
<gene>
    <name evidence="1" type="ORF">LEP1GSC124_0582</name>
</gene>
<protein>
    <submittedName>
        <fullName evidence="1">Ankyrin repeat protein</fullName>
    </submittedName>
</protein>
<dbReference type="InterPro" id="IPR036770">
    <property type="entry name" value="Ankyrin_rpt-contain_sf"/>
</dbReference>
<accession>M6ZQ21</accession>
<reference evidence="1 2" key="1">
    <citation type="submission" date="2013-01" db="EMBL/GenBank/DDBJ databases">
        <authorList>
            <person name="Harkins D.M."/>
            <person name="Durkin A.S."/>
            <person name="Brinkac L.M."/>
            <person name="Haft D.H."/>
            <person name="Selengut J.D."/>
            <person name="Sanka R."/>
            <person name="DePew J."/>
            <person name="Purushe J."/>
            <person name="Picardeau M."/>
            <person name="Werts C."/>
            <person name="Goarant C."/>
            <person name="Vinetz J.M."/>
            <person name="Sutton G.G."/>
            <person name="Nierman W.C."/>
            <person name="Fouts D.E."/>
        </authorList>
    </citation>
    <scope>NUCLEOTIDE SEQUENCE [LARGE SCALE GENOMIC DNA]</scope>
    <source>
        <strain evidence="1 2">200701872</strain>
    </source>
</reference>
<dbReference type="SUPFAM" id="SSF48403">
    <property type="entry name" value="Ankyrin repeat"/>
    <property type="match status" value="1"/>
</dbReference>
<name>M6ZQ21_LEPIR</name>
<proteinExistence type="predicted"/>
<dbReference type="Gene3D" id="1.25.40.20">
    <property type="entry name" value="Ankyrin repeat-containing domain"/>
    <property type="match status" value="1"/>
</dbReference>
<dbReference type="Pfam" id="PF12796">
    <property type="entry name" value="Ank_2"/>
    <property type="match status" value="1"/>
</dbReference>
<dbReference type="EMBL" id="AKWN02000365">
    <property type="protein sequence ID" value="EMP06317.1"/>
    <property type="molecule type" value="Genomic_DNA"/>
</dbReference>
<sequence length="62" mass="7075">MDTAALFKAIREKNLAVVKKLLDEGCDPSCYQKDVYNNALSLAAYMRQPEMVEYLIQKRSSC</sequence>
<comment type="caution">
    <text evidence="1">The sequence shown here is derived from an EMBL/GenBank/DDBJ whole genome shotgun (WGS) entry which is preliminary data.</text>
</comment>
<dbReference type="Proteomes" id="UP000012117">
    <property type="component" value="Unassembled WGS sequence"/>
</dbReference>
<dbReference type="BioCyc" id="LINT1193029:G11R4-4251-MONOMER"/>
<evidence type="ECO:0000313" key="1">
    <source>
        <dbReference type="EMBL" id="EMP06317.1"/>
    </source>
</evidence>
<dbReference type="AlphaFoldDB" id="M6ZQ21"/>
<evidence type="ECO:0000313" key="2">
    <source>
        <dbReference type="Proteomes" id="UP000012117"/>
    </source>
</evidence>
<dbReference type="InterPro" id="IPR002110">
    <property type="entry name" value="Ankyrin_rpt"/>
</dbReference>